<sequence>MLHLISQTLSRDREKKAKVQKARKTILPGSDSEGAGGEAAGTLARSDLRFKTQRALDRKAKAAEKKAAEKKAAEKQAQRNKTIQPDMDLIIPSDDTSVFTSDQSGSLTLRGEKETKNNTEHFKAEPSPFSTTRFLLHLV</sequence>
<protein>
    <submittedName>
        <fullName evidence="2">Uncharacterized protein</fullName>
    </submittedName>
</protein>
<reference evidence="2 3" key="1">
    <citation type="submission" date="2023-08" db="EMBL/GenBank/DDBJ databases">
        <title>Black Yeasts Isolated from many extreme environments.</title>
        <authorList>
            <person name="Coleine C."/>
            <person name="Stajich J.E."/>
            <person name="Selbmann L."/>
        </authorList>
    </citation>
    <scope>NUCLEOTIDE SEQUENCE [LARGE SCALE GENOMIC DNA]</scope>
    <source>
        <strain evidence="2 3">CCFEE 5792</strain>
    </source>
</reference>
<evidence type="ECO:0000313" key="2">
    <source>
        <dbReference type="EMBL" id="KAK5058638.1"/>
    </source>
</evidence>
<comment type="caution">
    <text evidence="2">The sequence shown here is derived from an EMBL/GenBank/DDBJ whole genome shotgun (WGS) entry which is preliminary data.</text>
</comment>
<dbReference type="Proteomes" id="UP001358417">
    <property type="component" value="Unassembled WGS sequence"/>
</dbReference>
<dbReference type="EMBL" id="JAVRRD010000005">
    <property type="protein sequence ID" value="KAK5058638.1"/>
    <property type="molecule type" value="Genomic_DNA"/>
</dbReference>
<keyword evidence="3" id="KW-1185">Reference proteome</keyword>
<feature type="region of interest" description="Disordered" evidence="1">
    <location>
        <begin position="1"/>
        <end position="126"/>
    </location>
</feature>
<feature type="compositionally biased region" description="Polar residues" evidence="1">
    <location>
        <begin position="94"/>
        <end position="107"/>
    </location>
</feature>
<evidence type="ECO:0000313" key="3">
    <source>
        <dbReference type="Proteomes" id="UP001358417"/>
    </source>
</evidence>
<dbReference type="RefSeq" id="XP_064709161.1">
    <property type="nucleotide sequence ID" value="XM_064854435.1"/>
</dbReference>
<dbReference type="GeneID" id="89979056"/>
<dbReference type="AlphaFoldDB" id="A0AAV9NLC4"/>
<name>A0AAV9NLC4_9EURO</name>
<organism evidence="2 3">
    <name type="scientific">Exophiala bonariae</name>
    <dbReference type="NCBI Taxonomy" id="1690606"/>
    <lineage>
        <taxon>Eukaryota</taxon>
        <taxon>Fungi</taxon>
        <taxon>Dikarya</taxon>
        <taxon>Ascomycota</taxon>
        <taxon>Pezizomycotina</taxon>
        <taxon>Eurotiomycetes</taxon>
        <taxon>Chaetothyriomycetidae</taxon>
        <taxon>Chaetothyriales</taxon>
        <taxon>Herpotrichiellaceae</taxon>
        <taxon>Exophiala</taxon>
    </lineage>
</organism>
<evidence type="ECO:0000256" key="1">
    <source>
        <dbReference type="SAM" id="MobiDB-lite"/>
    </source>
</evidence>
<feature type="compositionally biased region" description="Basic and acidic residues" evidence="1">
    <location>
        <begin position="110"/>
        <end position="124"/>
    </location>
</feature>
<accession>A0AAV9NLC4</accession>
<feature type="compositionally biased region" description="Basic and acidic residues" evidence="1">
    <location>
        <begin position="46"/>
        <end position="77"/>
    </location>
</feature>
<proteinExistence type="predicted"/>
<gene>
    <name evidence="2" type="ORF">LTR84_010902</name>
</gene>